<evidence type="ECO:0000313" key="1">
    <source>
        <dbReference type="EMBL" id="TFK60731.1"/>
    </source>
</evidence>
<organism evidence="1 2">
    <name type="scientific">Pluteus cervinus</name>
    <dbReference type="NCBI Taxonomy" id="181527"/>
    <lineage>
        <taxon>Eukaryota</taxon>
        <taxon>Fungi</taxon>
        <taxon>Dikarya</taxon>
        <taxon>Basidiomycota</taxon>
        <taxon>Agaricomycotina</taxon>
        <taxon>Agaricomycetes</taxon>
        <taxon>Agaricomycetidae</taxon>
        <taxon>Agaricales</taxon>
        <taxon>Pluteineae</taxon>
        <taxon>Pluteaceae</taxon>
        <taxon>Pluteus</taxon>
    </lineage>
</organism>
<protein>
    <submittedName>
        <fullName evidence="1">Uncharacterized protein</fullName>
    </submittedName>
</protein>
<evidence type="ECO:0000313" key="2">
    <source>
        <dbReference type="Proteomes" id="UP000308600"/>
    </source>
</evidence>
<keyword evidence="2" id="KW-1185">Reference proteome</keyword>
<proteinExistence type="predicted"/>
<name>A0ACD3A5C0_9AGAR</name>
<sequence length="244" mass="26453">MVMVLSVISTIPPVAIPSGGAVAESIDWKSFSGYLESVNHGRRLLQKHGLGEYSTNSASSSTFPPRPPSANLCTFLHYLPLLLQALHVLRHSSIFQPLDAKGFVYPGQRTAAKGLECSAHSSSCQPNAQLQHDTHDPPQEAPPAVLLRLTRVAFDCSKARLYLHPLSSSHLPASFHPIAISHSNFLPLFDVDERDITNDDGSHTFISVSCSLLPLTLLIVVSVSRTSTTFTTPPLTMQNSSYNG</sequence>
<dbReference type="EMBL" id="ML208739">
    <property type="protein sequence ID" value="TFK60731.1"/>
    <property type="molecule type" value="Genomic_DNA"/>
</dbReference>
<dbReference type="Proteomes" id="UP000308600">
    <property type="component" value="Unassembled WGS sequence"/>
</dbReference>
<gene>
    <name evidence="1" type="ORF">BDN72DRAFT_904730</name>
</gene>
<reference evidence="1 2" key="1">
    <citation type="journal article" date="2019" name="Nat. Ecol. Evol.">
        <title>Megaphylogeny resolves global patterns of mushroom evolution.</title>
        <authorList>
            <person name="Varga T."/>
            <person name="Krizsan K."/>
            <person name="Foldi C."/>
            <person name="Dima B."/>
            <person name="Sanchez-Garcia M."/>
            <person name="Sanchez-Ramirez S."/>
            <person name="Szollosi G.J."/>
            <person name="Szarkandi J.G."/>
            <person name="Papp V."/>
            <person name="Albert L."/>
            <person name="Andreopoulos W."/>
            <person name="Angelini C."/>
            <person name="Antonin V."/>
            <person name="Barry K.W."/>
            <person name="Bougher N.L."/>
            <person name="Buchanan P."/>
            <person name="Buyck B."/>
            <person name="Bense V."/>
            <person name="Catcheside P."/>
            <person name="Chovatia M."/>
            <person name="Cooper J."/>
            <person name="Damon W."/>
            <person name="Desjardin D."/>
            <person name="Finy P."/>
            <person name="Geml J."/>
            <person name="Haridas S."/>
            <person name="Hughes K."/>
            <person name="Justo A."/>
            <person name="Karasinski D."/>
            <person name="Kautmanova I."/>
            <person name="Kiss B."/>
            <person name="Kocsube S."/>
            <person name="Kotiranta H."/>
            <person name="LaButti K.M."/>
            <person name="Lechner B.E."/>
            <person name="Liimatainen K."/>
            <person name="Lipzen A."/>
            <person name="Lukacs Z."/>
            <person name="Mihaltcheva S."/>
            <person name="Morgado L.N."/>
            <person name="Niskanen T."/>
            <person name="Noordeloos M.E."/>
            <person name="Ohm R.A."/>
            <person name="Ortiz-Santana B."/>
            <person name="Ovrebo C."/>
            <person name="Racz N."/>
            <person name="Riley R."/>
            <person name="Savchenko A."/>
            <person name="Shiryaev A."/>
            <person name="Soop K."/>
            <person name="Spirin V."/>
            <person name="Szebenyi C."/>
            <person name="Tomsovsky M."/>
            <person name="Tulloss R.E."/>
            <person name="Uehling J."/>
            <person name="Grigoriev I.V."/>
            <person name="Vagvolgyi C."/>
            <person name="Papp T."/>
            <person name="Martin F.M."/>
            <person name="Miettinen O."/>
            <person name="Hibbett D.S."/>
            <person name="Nagy L.G."/>
        </authorList>
    </citation>
    <scope>NUCLEOTIDE SEQUENCE [LARGE SCALE GENOMIC DNA]</scope>
    <source>
        <strain evidence="1 2">NL-1719</strain>
    </source>
</reference>
<accession>A0ACD3A5C0</accession>